<dbReference type="PANTHER" id="PTHR43475:SF1">
    <property type="entry name" value="METHYLTHIORIBOSE-1-PHOSPHATE ISOMERASE"/>
    <property type="match status" value="1"/>
</dbReference>
<dbReference type="InterPro" id="IPR011559">
    <property type="entry name" value="Initiation_fac_2B_a/b/d"/>
</dbReference>
<keyword evidence="3 4" id="KW-0413">Isomerase</keyword>
<comment type="similarity">
    <text evidence="4">Belongs to the eIF-2B alpha/beta/delta subunits family. MtnA subfamily.</text>
</comment>
<keyword evidence="6" id="KW-1185">Reference proteome</keyword>
<dbReference type="InterPro" id="IPR037171">
    <property type="entry name" value="NagB/RpiA_transferase-like"/>
</dbReference>
<dbReference type="GO" id="GO:0005737">
    <property type="term" value="C:cytoplasm"/>
    <property type="evidence" value="ECO:0007669"/>
    <property type="project" value="UniProtKB-SubCell"/>
</dbReference>
<dbReference type="PANTHER" id="PTHR43475">
    <property type="entry name" value="METHYLTHIORIBOSE-1-PHOSPHATE ISOMERASE"/>
    <property type="match status" value="1"/>
</dbReference>
<evidence type="ECO:0000313" key="5">
    <source>
        <dbReference type="EMBL" id="SLM36940.1"/>
    </source>
</evidence>
<dbReference type="EC" id="5.3.1.23" evidence="4"/>
<dbReference type="InterPro" id="IPR005251">
    <property type="entry name" value="IF-M1Pi"/>
</dbReference>
<dbReference type="GO" id="GO:0019509">
    <property type="term" value="P:L-methionine salvage from methylthioadenosine"/>
    <property type="evidence" value="ECO:0007669"/>
    <property type="project" value="UniProtKB-UniRule"/>
</dbReference>
<organism evidence="5 6">
    <name type="scientific">Lasallia pustulata</name>
    <dbReference type="NCBI Taxonomy" id="136370"/>
    <lineage>
        <taxon>Eukaryota</taxon>
        <taxon>Fungi</taxon>
        <taxon>Dikarya</taxon>
        <taxon>Ascomycota</taxon>
        <taxon>Pezizomycotina</taxon>
        <taxon>Lecanoromycetes</taxon>
        <taxon>OSLEUM clade</taxon>
        <taxon>Umbilicariomycetidae</taxon>
        <taxon>Umbilicariales</taxon>
        <taxon>Umbilicariaceae</taxon>
        <taxon>Lasallia</taxon>
    </lineage>
</organism>
<dbReference type="GO" id="GO:0005634">
    <property type="term" value="C:nucleus"/>
    <property type="evidence" value="ECO:0007669"/>
    <property type="project" value="UniProtKB-SubCell"/>
</dbReference>
<evidence type="ECO:0000256" key="3">
    <source>
        <dbReference type="ARBA" id="ARBA00023235"/>
    </source>
</evidence>
<gene>
    <name evidence="4" type="primary">MRI1</name>
</gene>
<protein>
    <recommendedName>
        <fullName evidence="4">Methylthioribose-1-phosphate isomerase</fullName>
        <shortName evidence="4">M1Pi</shortName>
        <shortName evidence="4">MTR-1-P isomerase</shortName>
        <ecNumber evidence="4">5.3.1.23</ecNumber>
    </recommendedName>
    <alternativeName>
        <fullName evidence="4">S-methyl-5-thioribose-1-phosphate isomerase</fullName>
    </alternativeName>
    <alternativeName>
        <fullName evidence="4">Translation initiation factor eIF-2B subunit alpha/beta/delta-like protein</fullName>
    </alternativeName>
</protein>
<dbReference type="Pfam" id="PF01008">
    <property type="entry name" value="IF-2B"/>
    <property type="match status" value="1"/>
</dbReference>
<dbReference type="UniPathway" id="UPA00904">
    <property type="reaction ID" value="UER00874"/>
</dbReference>
<comment type="function">
    <text evidence="4">Catalyzes the interconversion of methylthioribose-1-phosphate (MTR-1-P) into methylthioribulose-1-phosphate (MTRu-1-P).</text>
</comment>
<keyword evidence="2 4" id="KW-0486">Methionine biosynthesis</keyword>
<name>A0A1W5D1N7_9LECA</name>
<dbReference type="AlphaFoldDB" id="A0A1W5D1N7"/>
<dbReference type="InterPro" id="IPR027363">
    <property type="entry name" value="M1Pi_N"/>
</dbReference>
<dbReference type="Proteomes" id="UP000192927">
    <property type="component" value="Unassembled WGS sequence"/>
</dbReference>
<dbReference type="InterPro" id="IPR042529">
    <property type="entry name" value="IF_2B-like_C"/>
</dbReference>
<evidence type="ECO:0000313" key="6">
    <source>
        <dbReference type="Proteomes" id="UP000192927"/>
    </source>
</evidence>
<dbReference type="NCBIfam" id="NF004326">
    <property type="entry name" value="PRK05720.1"/>
    <property type="match status" value="1"/>
</dbReference>
<dbReference type="FunFam" id="3.40.50.10470:FF:000006">
    <property type="entry name" value="Methylthioribose-1-phosphate isomerase"/>
    <property type="match status" value="1"/>
</dbReference>
<comment type="subcellular location">
    <subcellularLocation>
        <location evidence="4">Cytoplasm</location>
    </subcellularLocation>
    <subcellularLocation>
        <location evidence="4">Nucleus</location>
    </subcellularLocation>
</comment>
<feature type="site" description="Transition state stabilizer" evidence="4">
    <location>
        <position position="173"/>
    </location>
</feature>
<keyword evidence="4" id="KW-0539">Nucleus</keyword>
<dbReference type="GO" id="GO:0046523">
    <property type="term" value="F:S-methyl-5-thioribose-1-phosphate isomerase activity"/>
    <property type="evidence" value="ECO:0007669"/>
    <property type="project" value="UniProtKB-UniRule"/>
</dbReference>
<evidence type="ECO:0000256" key="4">
    <source>
        <dbReference type="HAMAP-Rule" id="MF_03119"/>
    </source>
</evidence>
<comment type="catalytic activity">
    <reaction evidence="4">
        <text>5-(methylsulfanyl)-alpha-D-ribose 1-phosphate = 5-(methylsulfanyl)-D-ribulose 1-phosphate</text>
        <dbReference type="Rhea" id="RHEA:19989"/>
        <dbReference type="ChEBI" id="CHEBI:58533"/>
        <dbReference type="ChEBI" id="CHEBI:58548"/>
        <dbReference type="EC" id="5.3.1.23"/>
    </reaction>
</comment>
<evidence type="ECO:0000256" key="2">
    <source>
        <dbReference type="ARBA" id="ARBA00023167"/>
    </source>
</evidence>
<keyword evidence="1 4" id="KW-0028">Amino-acid biosynthesis</keyword>
<reference evidence="6" key="1">
    <citation type="submission" date="2017-03" db="EMBL/GenBank/DDBJ databases">
        <authorList>
            <person name="Sharma R."/>
            <person name="Thines M."/>
        </authorList>
    </citation>
    <scope>NUCLEOTIDE SEQUENCE [LARGE SCALE GENOMIC DNA]</scope>
</reference>
<dbReference type="SUPFAM" id="SSF100950">
    <property type="entry name" value="NagB/RpiA/CoA transferase-like"/>
    <property type="match status" value="1"/>
</dbReference>
<dbReference type="EMBL" id="FWEW01001411">
    <property type="protein sequence ID" value="SLM36940.1"/>
    <property type="molecule type" value="Genomic_DNA"/>
</dbReference>
<evidence type="ECO:0000256" key="1">
    <source>
        <dbReference type="ARBA" id="ARBA00022605"/>
    </source>
</evidence>
<dbReference type="Gene3D" id="1.20.120.420">
    <property type="entry name" value="translation initiation factor eif-2b, domain 1"/>
    <property type="match status" value="1"/>
</dbReference>
<proteinExistence type="inferred from homology"/>
<accession>A0A1W5D1N7</accession>
<feature type="active site" description="Proton donor" evidence="4">
    <location>
        <position position="257"/>
    </location>
</feature>
<keyword evidence="4" id="KW-0963">Cytoplasm</keyword>
<sequence>MVLQAIRYNRGSLQILDQLQLPYRELYEGIRDTKDAWDAIKQMRVRGAPAIAIVAALSLAVELQNVLNTDGESMTAGDMVSFVGKKLEYLVTSRPTAVNLADAARKLKTVVADAHSRAETSSGSIGEAYMIAAERMLVDDVQDNENIGRHGAEWILGNTVWGREGKVSVLTHCNTGSLATAGYGTALGVIRALQSRSSLHHAYCCETRPYNQGARLTAYELVHDDIPGTLITDSMAAALLRTKGQADKIAAVVVGADRVAANGDTANKIGTYALAILARHHGVKFLVAAPRTTVDMNTLSGDEIVVEQRPSIEVAEITGPRVQGSKEHRAVDLDHIETVGVAAPGIEIWNPAFDVTPAGLIDGIVTEVGVVEKRADGRFRLSDVFDAEVRGGRADGRRKRTPSPSEGP</sequence>
<comment type="pathway">
    <text evidence="4">Amino-acid biosynthesis; L-methionine biosynthesis via salvage pathway; L-methionine from S-methyl-5-thio-alpha-D-ribose 1-phosphate: step 1/6.</text>
</comment>
<dbReference type="NCBIfam" id="TIGR00524">
    <property type="entry name" value="eIF-2B_rel"/>
    <property type="match status" value="1"/>
</dbReference>
<dbReference type="NCBIfam" id="TIGR00512">
    <property type="entry name" value="salvage_mtnA"/>
    <property type="match status" value="1"/>
</dbReference>
<dbReference type="Gene3D" id="3.40.50.10470">
    <property type="entry name" value="Translation initiation factor eif-2b, domain 2"/>
    <property type="match status" value="1"/>
</dbReference>
<dbReference type="HAMAP" id="MF_01678">
    <property type="entry name" value="Salvage_MtnA"/>
    <property type="match status" value="1"/>
</dbReference>
<dbReference type="FunFam" id="1.20.120.420:FF:000003">
    <property type="entry name" value="Methylthioribose-1-phosphate isomerase"/>
    <property type="match status" value="1"/>
</dbReference>
<dbReference type="InterPro" id="IPR000649">
    <property type="entry name" value="IF-2B-related"/>
</dbReference>